<dbReference type="Gene3D" id="2.160.20.10">
    <property type="entry name" value="Single-stranded right-handed beta-helix, Pectin lyase-like"/>
    <property type="match status" value="1"/>
</dbReference>
<keyword evidence="2" id="KW-1185">Reference proteome</keyword>
<comment type="caution">
    <text evidence="1">The sequence shown here is derived from an EMBL/GenBank/DDBJ whole genome shotgun (WGS) entry which is preliminary data.</text>
</comment>
<organism evidence="1 2">
    <name type="scientific">Akanthomyces muscarius</name>
    <name type="common">Entomopathogenic fungus</name>
    <name type="synonym">Lecanicillium muscarium</name>
    <dbReference type="NCBI Taxonomy" id="2231603"/>
    <lineage>
        <taxon>Eukaryota</taxon>
        <taxon>Fungi</taxon>
        <taxon>Dikarya</taxon>
        <taxon>Ascomycota</taxon>
        <taxon>Pezizomycotina</taxon>
        <taxon>Sordariomycetes</taxon>
        <taxon>Hypocreomycetidae</taxon>
        <taxon>Hypocreales</taxon>
        <taxon>Cordycipitaceae</taxon>
        <taxon>Akanthomyces</taxon>
    </lineage>
</organism>
<sequence length="363" mass="40306">MQGPTAGAVLMKWNIAEDKQGVAAMWDVHFRIGGAAGSHLQQSDCPKLTGSVNKQCMAGALMLHMTVELSGYLENVWAWVADHELGGGPSQTQIDVYVARGILIESFTGPVWLYGTSSEHSVLYQYMIHGARNIVMSMIQTESPYYLPDPQAPAPFKDSLSFRSDPDFSECDPSNPHCAAACGLSIIGSTNVRVYGAGLYNWFQKYTQPCVDTQDCQQRVLRVEKSGQIFLYNVYTIGTVEMINHASDKPVLAKANTNTNIHPYTSVMNAWLRASTGELWTMKMKTMDDEDEDYGTPTPCTRIYDTIEAIEAAYYDDIPDAGVNQYLAKAFATNLTTTRDKCNEIMKDGYAGKFKIYHDIIET</sequence>
<dbReference type="RefSeq" id="XP_056055646.1">
    <property type="nucleotide sequence ID" value="XM_056198725.1"/>
</dbReference>
<gene>
    <name evidence="1" type="ORF">LMH87_000762</name>
</gene>
<name>A0A9W8QHH2_AKAMU</name>
<protein>
    <submittedName>
        <fullName evidence="1">Uncharacterized protein</fullName>
    </submittedName>
</protein>
<dbReference type="InterPro" id="IPR011050">
    <property type="entry name" value="Pectin_lyase_fold/virulence"/>
</dbReference>
<dbReference type="AlphaFoldDB" id="A0A9W8QHH2"/>
<evidence type="ECO:0000313" key="1">
    <source>
        <dbReference type="EMBL" id="KAJ4155522.1"/>
    </source>
</evidence>
<proteinExistence type="predicted"/>
<dbReference type="KEGG" id="amus:LMH87_000762"/>
<dbReference type="InterPro" id="IPR012334">
    <property type="entry name" value="Pectin_lyas_fold"/>
</dbReference>
<dbReference type="SUPFAM" id="SSF51126">
    <property type="entry name" value="Pectin lyase-like"/>
    <property type="match status" value="1"/>
</dbReference>
<dbReference type="EMBL" id="JAJHUN010000007">
    <property type="protein sequence ID" value="KAJ4155522.1"/>
    <property type="molecule type" value="Genomic_DNA"/>
</dbReference>
<accession>A0A9W8QHH2</accession>
<reference evidence="1" key="1">
    <citation type="journal article" date="2023" name="Access Microbiol">
        <title>De-novo genome assembly for Akanthomyces muscarius, a biocontrol agent of insect agricultural pests.</title>
        <authorList>
            <person name="Erdos Z."/>
            <person name="Studholme D.J."/>
            <person name="Raymond B."/>
            <person name="Sharma M."/>
        </authorList>
    </citation>
    <scope>NUCLEOTIDE SEQUENCE</scope>
    <source>
        <strain evidence="1">Ve6</strain>
    </source>
</reference>
<evidence type="ECO:0000313" key="2">
    <source>
        <dbReference type="Proteomes" id="UP001144673"/>
    </source>
</evidence>
<dbReference type="Proteomes" id="UP001144673">
    <property type="component" value="Chromosome 6"/>
</dbReference>
<dbReference type="GeneID" id="80887921"/>